<dbReference type="Pfam" id="PF22692">
    <property type="entry name" value="LlgE_F_G_D1"/>
    <property type="match status" value="1"/>
</dbReference>
<evidence type="ECO:0000259" key="5">
    <source>
        <dbReference type="Pfam" id="PF00460"/>
    </source>
</evidence>
<dbReference type="Pfam" id="PF00460">
    <property type="entry name" value="Flg_bb_rod"/>
    <property type="match status" value="1"/>
</dbReference>
<dbReference type="EMBL" id="BPQP01000004">
    <property type="protein sequence ID" value="GJD93121.1"/>
    <property type="molecule type" value="Genomic_DNA"/>
</dbReference>
<accession>A0ABQ4RQT8</accession>
<evidence type="ECO:0000256" key="4">
    <source>
        <dbReference type="RuleBase" id="RU362116"/>
    </source>
</evidence>
<reference evidence="8" key="2">
    <citation type="submission" date="2021-08" db="EMBL/GenBank/DDBJ databases">
        <authorList>
            <person name="Tani A."/>
            <person name="Ola A."/>
            <person name="Ogura Y."/>
            <person name="Katsura K."/>
            <person name="Hayashi T."/>
        </authorList>
    </citation>
    <scope>NUCLEOTIDE SEQUENCE</scope>
    <source>
        <strain evidence="8">DSM 19015</strain>
    </source>
</reference>
<feature type="domain" description="Flagellar basal body rod protein N-terminal" evidence="5">
    <location>
        <begin position="7"/>
        <end position="37"/>
    </location>
</feature>
<dbReference type="InterPro" id="IPR001444">
    <property type="entry name" value="Flag_bb_rod_N"/>
</dbReference>
<feature type="domain" description="Flagellar hook protein FlgE/F/G-like D1" evidence="7">
    <location>
        <begin position="84"/>
        <end position="156"/>
    </location>
</feature>
<dbReference type="RefSeq" id="WP_238242325.1">
    <property type="nucleotide sequence ID" value="NZ_BPQP01000004.1"/>
</dbReference>
<comment type="function">
    <text evidence="4">A flexible structure which links the flagellar filament to the drive apparatus in the basal body.</text>
</comment>
<comment type="subcellular location">
    <subcellularLocation>
        <location evidence="1 4">Bacterial flagellum basal body</location>
    </subcellularLocation>
</comment>
<dbReference type="PANTHER" id="PTHR30435">
    <property type="entry name" value="FLAGELLAR PROTEIN"/>
    <property type="match status" value="1"/>
</dbReference>
<evidence type="ECO:0000313" key="9">
    <source>
        <dbReference type="Proteomes" id="UP001055125"/>
    </source>
</evidence>
<dbReference type="SUPFAM" id="SSF117143">
    <property type="entry name" value="Flagellar hook protein flgE"/>
    <property type="match status" value="1"/>
</dbReference>
<dbReference type="Pfam" id="PF06429">
    <property type="entry name" value="Flg_bbr_C"/>
    <property type="match status" value="1"/>
</dbReference>
<name>A0ABQ4RQT8_9HYPH</name>
<keyword evidence="8" id="KW-0969">Cilium</keyword>
<dbReference type="Proteomes" id="UP001055125">
    <property type="component" value="Unassembled WGS sequence"/>
</dbReference>
<evidence type="ECO:0000256" key="1">
    <source>
        <dbReference type="ARBA" id="ARBA00004117"/>
    </source>
</evidence>
<dbReference type="InterPro" id="IPR020013">
    <property type="entry name" value="Flagellar_FlgE/F/G"/>
</dbReference>
<gene>
    <name evidence="8" type="primary">flgE</name>
    <name evidence="8" type="ORF">OCOJLMKI_0310</name>
</gene>
<evidence type="ECO:0000313" key="8">
    <source>
        <dbReference type="EMBL" id="GJD93121.1"/>
    </source>
</evidence>
<dbReference type="PANTHER" id="PTHR30435:SF1">
    <property type="entry name" value="FLAGELLAR HOOK PROTEIN FLGE"/>
    <property type="match status" value="1"/>
</dbReference>
<keyword evidence="8" id="KW-0966">Cell projection</keyword>
<dbReference type="InterPro" id="IPR010930">
    <property type="entry name" value="Flg_bb/hook_C_dom"/>
</dbReference>
<evidence type="ECO:0000259" key="6">
    <source>
        <dbReference type="Pfam" id="PF06429"/>
    </source>
</evidence>
<proteinExistence type="inferred from homology"/>
<protein>
    <recommendedName>
        <fullName evidence="4">Flagellar hook protein FlgE</fullName>
    </recommendedName>
</protein>
<organism evidence="8 9">
    <name type="scientific">Methylobacterium iners</name>
    <dbReference type="NCBI Taxonomy" id="418707"/>
    <lineage>
        <taxon>Bacteria</taxon>
        <taxon>Pseudomonadati</taxon>
        <taxon>Pseudomonadota</taxon>
        <taxon>Alphaproteobacteria</taxon>
        <taxon>Hyphomicrobiales</taxon>
        <taxon>Methylobacteriaceae</taxon>
        <taxon>Methylobacterium</taxon>
    </lineage>
</organism>
<comment type="similarity">
    <text evidence="2 4">Belongs to the flagella basal body rod proteins family.</text>
</comment>
<comment type="caution">
    <text evidence="8">The sequence shown here is derived from an EMBL/GenBank/DDBJ whole genome shotgun (WGS) entry which is preliminary data.</text>
</comment>
<dbReference type="InterPro" id="IPR053967">
    <property type="entry name" value="LlgE_F_G-like_D1"/>
</dbReference>
<dbReference type="NCBIfam" id="TIGR03506">
    <property type="entry name" value="FlgEFG_subfam"/>
    <property type="match status" value="1"/>
</dbReference>
<keyword evidence="3 4" id="KW-0975">Bacterial flagellum</keyword>
<keyword evidence="9" id="KW-1185">Reference proteome</keyword>
<sequence length="462" mass="47217">MDVFSAMQTAVSGLKAQSFSLENISGNIANSQTTGYKRVDTSFVDLVAEQTLGRQVAGSVAANSRFTTTIQGGLAATSIGTNMALNGDGFFVVQRRTGDANGQTGFAPGSIYTRRGDFALDKDGYLVNGGGAYLTGTTLDPSTGQARGQGPIQISNSILPARATSTITYSANLPRSPATSNASTTSAGSELLGALASGANPAILTPTGASTVSVADAPSFINQTIEGPSLTAYTDSGAPVTVQTRWGKVQNGDVGAGLNDVWNLFYATDSSVAGNESGWTNAGTSFSFNGSGQLIAPAGNSVTIPALTIDGTNLGNITLQYGSGGLTQYNASSGRTTTNTLQQDGYASGTLIGTSVTSDGKISGTYTNGNTIELANISVVQFANDDGLKADSGGNYEQTLESGEPLLGLRGTTVLGGNVEQSNTDIASEFSKMIVTQQAYSANTKVISTAQDMMSALMNIIR</sequence>
<keyword evidence="8" id="KW-0282">Flagellum</keyword>
<evidence type="ECO:0000256" key="3">
    <source>
        <dbReference type="ARBA" id="ARBA00023143"/>
    </source>
</evidence>
<evidence type="ECO:0000256" key="2">
    <source>
        <dbReference type="ARBA" id="ARBA00009677"/>
    </source>
</evidence>
<reference evidence="8" key="1">
    <citation type="journal article" date="2021" name="Front. Microbiol.">
        <title>Comprehensive Comparative Genomics and Phenotyping of Methylobacterium Species.</title>
        <authorList>
            <person name="Alessa O."/>
            <person name="Ogura Y."/>
            <person name="Fujitani Y."/>
            <person name="Takami H."/>
            <person name="Hayashi T."/>
            <person name="Sahin N."/>
            <person name="Tani A."/>
        </authorList>
    </citation>
    <scope>NUCLEOTIDE SEQUENCE</scope>
    <source>
        <strain evidence="8">DSM 19015</strain>
    </source>
</reference>
<dbReference type="InterPro" id="IPR037925">
    <property type="entry name" value="FlgE/F/G-like"/>
</dbReference>
<feature type="domain" description="Flagellar basal-body/hook protein C-terminal" evidence="6">
    <location>
        <begin position="417"/>
        <end position="460"/>
    </location>
</feature>
<evidence type="ECO:0000259" key="7">
    <source>
        <dbReference type="Pfam" id="PF22692"/>
    </source>
</evidence>